<dbReference type="PANTHER" id="PTHR43459">
    <property type="entry name" value="ENOYL-COA HYDRATASE"/>
    <property type="match status" value="1"/>
</dbReference>
<sequence length="272" mass="28981">MGISGAPSKFETLLVTRDSGIVTVTMNRPSKKNAANATMWAELLAVFREVGNNEQDRAMVLTGAGEAFCSGADLGGGNSDSTPDPRVNQSRLASMRHIADVCNALARIPQPTIAKVRGVAVGAGCNMALICDLVVASDNARFSEIFAKRGLSLDFGGSWVLPRRVGLHRAKELAFFADIIGAAEAERIGLVNRVIADAQLDAFVHDWATRLAAGPPIALAQTKRLLNNSTNITLEEALDDEGAAQAVNFGTKDTVEAMTAFIEKREPRFTGR</sequence>
<dbReference type="Pfam" id="PF00378">
    <property type="entry name" value="ECH_1"/>
    <property type="match status" value="1"/>
</dbReference>
<dbReference type="InterPro" id="IPR029045">
    <property type="entry name" value="ClpP/crotonase-like_dom_sf"/>
</dbReference>
<comment type="caution">
    <text evidence="4">The sequence shown here is derived from an EMBL/GenBank/DDBJ whole genome shotgun (WGS) entry which is preliminary data.</text>
</comment>
<proteinExistence type="inferred from homology"/>
<dbReference type="PANTHER" id="PTHR43459:SF1">
    <property type="entry name" value="EG:BACN32G11.4 PROTEIN"/>
    <property type="match status" value="1"/>
</dbReference>
<dbReference type="Proteomes" id="UP000051017">
    <property type="component" value="Unassembled WGS sequence"/>
</dbReference>
<dbReference type="InterPro" id="IPR014748">
    <property type="entry name" value="Enoyl-CoA_hydra_C"/>
</dbReference>
<protein>
    <submittedName>
        <fullName evidence="4">Enoyl-CoA hydratase</fullName>
    </submittedName>
</protein>
<keyword evidence="2" id="KW-0456">Lyase</keyword>
<organism evidence="4 5">
    <name type="scientific">Acidimicrobiia bacterium BACL6 MAG-120924-bin43</name>
    <dbReference type="NCBI Taxonomy" id="1655583"/>
    <lineage>
        <taxon>Bacteria</taxon>
        <taxon>Bacillati</taxon>
        <taxon>Actinomycetota</taxon>
        <taxon>Acidimicrobiia</taxon>
        <taxon>acIV cluster</taxon>
    </lineage>
</organism>
<evidence type="ECO:0000256" key="3">
    <source>
        <dbReference type="RuleBase" id="RU003707"/>
    </source>
</evidence>
<dbReference type="InterPro" id="IPR001753">
    <property type="entry name" value="Enoyl-CoA_hydra/iso"/>
</dbReference>
<gene>
    <name evidence="4" type="ORF">ABR75_05720</name>
</gene>
<dbReference type="SUPFAM" id="SSF52096">
    <property type="entry name" value="ClpP/crotonase"/>
    <property type="match status" value="1"/>
</dbReference>
<dbReference type="PROSITE" id="PS00166">
    <property type="entry name" value="ENOYL_COA_HYDRATASE"/>
    <property type="match status" value="1"/>
</dbReference>
<dbReference type="Gene3D" id="3.90.226.10">
    <property type="entry name" value="2-enoyl-CoA Hydratase, Chain A, domain 1"/>
    <property type="match status" value="1"/>
</dbReference>
<dbReference type="GO" id="GO:0016836">
    <property type="term" value="F:hydro-lyase activity"/>
    <property type="evidence" value="ECO:0007669"/>
    <property type="project" value="UniProtKB-ARBA"/>
</dbReference>
<dbReference type="AlphaFoldDB" id="A0A0R2QFA0"/>
<dbReference type="InterPro" id="IPR018376">
    <property type="entry name" value="Enoyl-CoA_hyd/isom_CS"/>
</dbReference>
<dbReference type="CDD" id="cd06558">
    <property type="entry name" value="crotonase-like"/>
    <property type="match status" value="1"/>
</dbReference>
<evidence type="ECO:0000313" key="4">
    <source>
        <dbReference type="EMBL" id="KRO46957.1"/>
    </source>
</evidence>
<evidence type="ECO:0000256" key="2">
    <source>
        <dbReference type="ARBA" id="ARBA00023239"/>
    </source>
</evidence>
<dbReference type="Gene3D" id="1.10.12.10">
    <property type="entry name" value="Lyase 2-enoyl-coa Hydratase, Chain A, domain 2"/>
    <property type="match status" value="1"/>
</dbReference>
<evidence type="ECO:0000313" key="5">
    <source>
        <dbReference type="Proteomes" id="UP000051017"/>
    </source>
</evidence>
<comment type="similarity">
    <text evidence="1 3">Belongs to the enoyl-CoA hydratase/isomerase family.</text>
</comment>
<dbReference type="FunFam" id="1.10.12.10:FF:000001">
    <property type="entry name" value="Probable enoyl-CoA hydratase, mitochondrial"/>
    <property type="match status" value="1"/>
</dbReference>
<evidence type="ECO:0000256" key="1">
    <source>
        <dbReference type="ARBA" id="ARBA00005254"/>
    </source>
</evidence>
<reference evidence="4 5" key="1">
    <citation type="submission" date="2015-10" db="EMBL/GenBank/DDBJ databases">
        <title>Metagenome-Assembled Genomes uncover a global brackish microbiome.</title>
        <authorList>
            <person name="Hugerth L.W."/>
            <person name="Larsson J."/>
            <person name="Alneberg J."/>
            <person name="Lindh M.V."/>
            <person name="Legrand C."/>
            <person name="Pinhassi J."/>
            <person name="Andersson A.F."/>
        </authorList>
    </citation>
    <scope>NUCLEOTIDE SEQUENCE [LARGE SCALE GENOMIC DNA]</scope>
    <source>
        <strain evidence="4">BACL6 MAG-120924-bin43</strain>
    </source>
</reference>
<accession>A0A0R2QFA0</accession>
<dbReference type="EMBL" id="LIBJ01000210">
    <property type="protein sequence ID" value="KRO46957.1"/>
    <property type="molecule type" value="Genomic_DNA"/>
</dbReference>
<name>A0A0R2QFA0_9ACTN</name>